<accession>A0A2W1LNZ5</accession>
<comment type="caution">
    <text evidence="3">The sequence shown here is derived from an EMBL/GenBank/DDBJ whole genome shotgun (WGS) entry which is preliminary data.</text>
</comment>
<evidence type="ECO:0000259" key="2">
    <source>
        <dbReference type="Pfam" id="PF08327"/>
    </source>
</evidence>
<reference evidence="3 4" key="1">
    <citation type="submission" date="2018-06" db="EMBL/GenBank/DDBJ databases">
        <title>Paenibacillus imtechensis sp. nov.</title>
        <authorList>
            <person name="Pinnaka A.K."/>
            <person name="Singh H."/>
            <person name="Kaur M."/>
        </authorList>
    </citation>
    <scope>NUCLEOTIDE SEQUENCE [LARGE SCALE GENOMIC DNA]</scope>
    <source>
        <strain evidence="3 4">SMB1</strain>
    </source>
</reference>
<evidence type="ECO:0000313" key="3">
    <source>
        <dbReference type="EMBL" id="PZD96642.1"/>
    </source>
</evidence>
<dbReference type="EMBL" id="QKRB01000037">
    <property type="protein sequence ID" value="PZD96642.1"/>
    <property type="molecule type" value="Genomic_DNA"/>
</dbReference>
<organism evidence="3 4">
    <name type="scientific">Paenibacillus sambharensis</name>
    <dbReference type="NCBI Taxonomy" id="1803190"/>
    <lineage>
        <taxon>Bacteria</taxon>
        <taxon>Bacillati</taxon>
        <taxon>Bacillota</taxon>
        <taxon>Bacilli</taxon>
        <taxon>Bacillales</taxon>
        <taxon>Paenibacillaceae</taxon>
        <taxon>Paenibacillus</taxon>
    </lineage>
</organism>
<feature type="domain" description="Activator of Hsp90 ATPase homologue 1/2-like C-terminal" evidence="2">
    <location>
        <begin position="17"/>
        <end position="138"/>
    </location>
</feature>
<dbReference type="InterPro" id="IPR023393">
    <property type="entry name" value="START-like_dom_sf"/>
</dbReference>
<dbReference type="RefSeq" id="WP_111146046.1">
    <property type="nucleotide sequence ID" value="NZ_QKRB01000037.1"/>
</dbReference>
<dbReference type="Proteomes" id="UP000249522">
    <property type="component" value="Unassembled WGS sequence"/>
</dbReference>
<dbReference type="SUPFAM" id="SSF55961">
    <property type="entry name" value="Bet v1-like"/>
    <property type="match status" value="1"/>
</dbReference>
<evidence type="ECO:0000256" key="1">
    <source>
        <dbReference type="ARBA" id="ARBA00006817"/>
    </source>
</evidence>
<protein>
    <submittedName>
        <fullName evidence="3">Polyketide cyclase</fullName>
    </submittedName>
</protein>
<dbReference type="Pfam" id="PF08327">
    <property type="entry name" value="AHSA1"/>
    <property type="match status" value="1"/>
</dbReference>
<proteinExistence type="inferred from homology"/>
<keyword evidence="4" id="KW-1185">Reference proteome</keyword>
<comment type="similarity">
    <text evidence="1">Belongs to the AHA1 family.</text>
</comment>
<gene>
    <name evidence="3" type="ORF">DNH61_06830</name>
</gene>
<dbReference type="OrthoDB" id="384974at2"/>
<dbReference type="AlphaFoldDB" id="A0A2W1LNZ5"/>
<dbReference type="Gene3D" id="3.30.530.20">
    <property type="match status" value="1"/>
</dbReference>
<name>A0A2W1LNZ5_9BACL</name>
<dbReference type="CDD" id="cd08897">
    <property type="entry name" value="SRPBCC_CalC_Aha1-like_4"/>
    <property type="match status" value="1"/>
</dbReference>
<evidence type="ECO:0000313" key="4">
    <source>
        <dbReference type="Proteomes" id="UP000249522"/>
    </source>
</evidence>
<sequence>METNHPVKVTVEAVVQAPVEKVWQYWTESSHIMNWNQASEDWHVPKAENDLRVGGKFLTRMEAKNGSMGFDFSGVYDVVKQHEKISYTMEDGRTVDITFVNQGNETKVIETFDAESTNPVEFQQAGWQAIMDNFKKYTEQT</sequence>
<dbReference type="InterPro" id="IPR013538">
    <property type="entry name" value="ASHA1/2-like_C"/>
</dbReference>